<protein>
    <submittedName>
        <fullName evidence="2">DUF308 domain-containing protein</fullName>
    </submittedName>
</protein>
<feature type="transmembrane region" description="Helical" evidence="1">
    <location>
        <begin position="167"/>
        <end position="186"/>
    </location>
</feature>
<dbReference type="Proteomes" id="UP001494902">
    <property type="component" value="Unassembled WGS sequence"/>
</dbReference>
<sequence length="198" mass="20540">MTVPGGDQAARARATTADQSTVGTWVRGLVALRGVLLLVLGLAVLLTPGIALLALVYVFAAYALVDGVAAIVLGVRHRHERPGWGWAIAQGVISVLAAIAAFVLPLAAAVAILFVIAFWAIVAGVVTAISANEVRKHDGPWGWIATRAVLDIVFGVVLLVWPASGILAILWLIGGFAVVTGVVLLVQAFRSQHHPAVG</sequence>
<feature type="transmembrane region" description="Helical" evidence="1">
    <location>
        <begin position="50"/>
        <end position="72"/>
    </location>
</feature>
<dbReference type="InterPro" id="IPR005325">
    <property type="entry name" value="DUF308_memb"/>
</dbReference>
<keyword evidence="1" id="KW-0472">Membrane</keyword>
<comment type="caution">
    <text evidence="2">The sequence shown here is derived from an EMBL/GenBank/DDBJ whole genome shotgun (WGS) entry which is preliminary data.</text>
</comment>
<organism evidence="2 3">
    <name type="scientific">Pseudonocardia nematodicida</name>
    <dbReference type="NCBI Taxonomy" id="1206997"/>
    <lineage>
        <taxon>Bacteria</taxon>
        <taxon>Bacillati</taxon>
        <taxon>Actinomycetota</taxon>
        <taxon>Actinomycetes</taxon>
        <taxon>Pseudonocardiales</taxon>
        <taxon>Pseudonocardiaceae</taxon>
        <taxon>Pseudonocardia</taxon>
    </lineage>
</organism>
<keyword evidence="3" id="KW-1185">Reference proteome</keyword>
<dbReference type="EMBL" id="JBEDNQ010000002">
    <property type="protein sequence ID" value="MEQ3549801.1"/>
    <property type="molecule type" value="Genomic_DNA"/>
</dbReference>
<keyword evidence="1" id="KW-0812">Transmembrane</keyword>
<proteinExistence type="predicted"/>
<feature type="transmembrane region" description="Helical" evidence="1">
    <location>
        <begin position="110"/>
        <end position="129"/>
    </location>
</feature>
<dbReference type="PANTHER" id="PTHR34989">
    <property type="entry name" value="PROTEIN HDED"/>
    <property type="match status" value="1"/>
</dbReference>
<name>A0ABV1K6L6_9PSEU</name>
<dbReference type="RefSeq" id="WP_349296897.1">
    <property type="nucleotide sequence ID" value="NZ_JBEDNQ010000002.1"/>
</dbReference>
<feature type="transmembrane region" description="Helical" evidence="1">
    <location>
        <begin position="141"/>
        <end position="161"/>
    </location>
</feature>
<gene>
    <name evidence="2" type="ORF">WIS52_04905</name>
</gene>
<reference evidence="2 3" key="1">
    <citation type="submission" date="2024-03" db="EMBL/GenBank/DDBJ databases">
        <title>Draft genome sequence of Pseudonocardia nematodicida JCM 31783.</title>
        <authorList>
            <person name="Butdee W."/>
            <person name="Duangmal K."/>
        </authorList>
    </citation>
    <scope>NUCLEOTIDE SEQUENCE [LARGE SCALE GENOMIC DNA]</scope>
    <source>
        <strain evidence="2 3">JCM 31783</strain>
    </source>
</reference>
<feature type="transmembrane region" description="Helical" evidence="1">
    <location>
        <begin position="25"/>
        <end position="44"/>
    </location>
</feature>
<accession>A0ABV1K6L6</accession>
<evidence type="ECO:0000313" key="2">
    <source>
        <dbReference type="EMBL" id="MEQ3549801.1"/>
    </source>
</evidence>
<dbReference type="PANTHER" id="PTHR34989:SF1">
    <property type="entry name" value="PROTEIN HDED"/>
    <property type="match status" value="1"/>
</dbReference>
<dbReference type="Pfam" id="PF03729">
    <property type="entry name" value="DUF308"/>
    <property type="match status" value="2"/>
</dbReference>
<dbReference type="InterPro" id="IPR052712">
    <property type="entry name" value="Acid_resist_chaperone_HdeD"/>
</dbReference>
<keyword evidence="1" id="KW-1133">Transmembrane helix</keyword>
<evidence type="ECO:0000256" key="1">
    <source>
        <dbReference type="SAM" id="Phobius"/>
    </source>
</evidence>
<feature type="transmembrane region" description="Helical" evidence="1">
    <location>
        <begin position="84"/>
        <end position="104"/>
    </location>
</feature>
<evidence type="ECO:0000313" key="3">
    <source>
        <dbReference type="Proteomes" id="UP001494902"/>
    </source>
</evidence>